<comment type="caution">
    <text evidence="1">The sequence shown here is derived from an EMBL/GenBank/DDBJ whole genome shotgun (WGS) entry which is preliminary data.</text>
</comment>
<evidence type="ECO:0000313" key="2">
    <source>
        <dbReference type="EMBL" id="CAL5983811.1"/>
    </source>
</evidence>
<evidence type="ECO:0000313" key="1">
    <source>
        <dbReference type="EMBL" id="CAI9960423.1"/>
    </source>
</evidence>
<evidence type="ECO:0000313" key="3">
    <source>
        <dbReference type="Proteomes" id="UP001642409"/>
    </source>
</evidence>
<accession>A0AA86QVF9</accession>
<keyword evidence="1" id="KW-0472">Membrane</keyword>
<reference evidence="2 3" key="2">
    <citation type="submission" date="2024-07" db="EMBL/GenBank/DDBJ databases">
        <authorList>
            <person name="Akdeniz Z."/>
        </authorList>
    </citation>
    <scope>NUCLEOTIDE SEQUENCE [LARGE SCALE GENOMIC DNA]</scope>
</reference>
<gene>
    <name evidence="1" type="ORF">HINF_LOCUS48068</name>
    <name evidence="2" type="ORF">HINF_LOCUS7802</name>
</gene>
<dbReference type="EMBL" id="CATOUU010000931">
    <property type="protein sequence ID" value="CAI9960423.1"/>
    <property type="molecule type" value="Genomic_DNA"/>
</dbReference>
<keyword evidence="3" id="KW-1185">Reference proteome</keyword>
<reference evidence="1" key="1">
    <citation type="submission" date="2023-06" db="EMBL/GenBank/DDBJ databases">
        <authorList>
            <person name="Kurt Z."/>
        </authorList>
    </citation>
    <scope>NUCLEOTIDE SEQUENCE</scope>
</reference>
<name>A0AA86QVF9_9EUKA</name>
<dbReference type="EMBL" id="CAXDID020000016">
    <property type="protein sequence ID" value="CAL5983811.1"/>
    <property type="molecule type" value="Genomic_DNA"/>
</dbReference>
<dbReference type="Proteomes" id="UP001642409">
    <property type="component" value="Unassembled WGS sequence"/>
</dbReference>
<proteinExistence type="predicted"/>
<protein>
    <submittedName>
        <fullName evidence="1">Transmembrane domain-containing protein</fullName>
    </submittedName>
    <submittedName>
        <fullName evidence="2">Transmembrane_domain-containing protein</fullName>
    </submittedName>
</protein>
<keyword evidence="1" id="KW-0812">Transmembrane</keyword>
<sequence>MCSIHIPKISAALYSILYLYTIFHSKSEIVSPDYLRPVIKFFKANYYFTKVAVDEFIASQEKEYRTFLERMHCECGLISSNPVDMNQKDLYWKQQPINNILFENDPQTIFDVPQQHIEGFMELQMTELLQLLQLHYQLNIDVIQFGKLLKFNSVPEKSIASLELLNLLKPKLSQDEAIVAILVCLTQRIRQFGFDDMHIIITQHFHSKIYNDRSPNQRVAMATGWSIISEMNLVDQKLDKLYFDSMVSGDTKMYESVLAQLKFKLPGSYMKSVCWLIQHSHAIMKDASYETISQRYEKIFAHFVKIFYYEVINFEKLCNLIQERAKVLLKLLELKTNIV</sequence>
<organism evidence="1">
    <name type="scientific">Hexamita inflata</name>
    <dbReference type="NCBI Taxonomy" id="28002"/>
    <lineage>
        <taxon>Eukaryota</taxon>
        <taxon>Metamonada</taxon>
        <taxon>Diplomonadida</taxon>
        <taxon>Hexamitidae</taxon>
        <taxon>Hexamitinae</taxon>
        <taxon>Hexamita</taxon>
    </lineage>
</organism>
<dbReference type="SUPFAM" id="SSF109604">
    <property type="entry name" value="HD-domain/PDEase-like"/>
    <property type="match status" value="1"/>
</dbReference>
<dbReference type="AlphaFoldDB" id="A0AA86QVF9"/>